<keyword evidence="2" id="KW-1185">Reference proteome</keyword>
<gene>
    <name evidence="1" type="ORF">JF922_01425</name>
</gene>
<sequence length="260" mass="29377">MDPVLEVDWAAHWRELVQSRAAQKGDGQDGYWDRRARSFGAWRRSQDDLLLKFLAPWLSPTRTLIDVGAGTGRHAAELAAGLDWVTAVEPSQGMRDQIPATENMTVIASTWEDAEPAPADLVICVHVLYAVAEPVVFLEKLERYARERVFVVMRDSQHAHPAERMMAAVRVREPRLRDCFLLLRQLGVAPELSYLRYPASFTFPSLEAAAQESRLHLGAHWEEASGRAWLEANLERRQDGTLLYDAGEVTAGILHWKPRT</sequence>
<dbReference type="RefSeq" id="WP_338198564.1">
    <property type="nucleotide sequence ID" value="NZ_JAEKNR010000020.1"/>
</dbReference>
<dbReference type="AlphaFoldDB" id="A0A934N195"/>
<dbReference type="GO" id="GO:0032259">
    <property type="term" value="P:methylation"/>
    <property type="evidence" value="ECO:0007669"/>
    <property type="project" value="UniProtKB-KW"/>
</dbReference>
<evidence type="ECO:0000313" key="2">
    <source>
        <dbReference type="Proteomes" id="UP000612893"/>
    </source>
</evidence>
<name>A0A934N195_9BACT</name>
<protein>
    <submittedName>
        <fullName evidence="1">Methyltransferase domain-containing protein</fullName>
    </submittedName>
</protein>
<reference evidence="1" key="1">
    <citation type="submission" date="2020-10" db="EMBL/GenBank/DDBJ databases">
        <title>Ca. Dormibacterota MAGs.</title>
        <authorList>
            <person name="Montgomery K."/>
        </authorList>
    </citation>
    <scope>NUCLEOTIDE SEQUENCE [LARGE SCALE GENOMIC DNA]</scope>
    <source>
        <strain evidence="1">SC8812_S17_10</strain>
    </source>
</reference>
<dbReference type="InterPro" id="IPR029063">
    <property type="entry name" value="SAM-dependent_MTases_sf"/>
</dbReference>
<keyword evidence="1" id="KW-0489">Methyltransferase</keyword>
<dbReference type="Proteomes" id="UP000612893">
    <property type="component" value="Unassembled WGS sequence"/>
</dbReference>
<dbReference type="CDD" id="cd02440">
    <property type="entry name" value="AdoMet_MTases"/>
    <property type="match status" value="1"/>
</dbReference>
<evidence type="ECO:0000313" key="1">
    <source>
        <dbReference type="EMBL" id="MBJ7596735.1"/>
    </source>
</evidence>
<dbReference type="Gene3D" id="3.40.50.150">
    <property type="entry name" value="Vaccinia Virus protein VP39"/>
    <property type="match status" value="1"/>
</dbReference>
<dbReference type="Pfam" id="PF13489">
    <property type="entry name" value="Methyltransf_23"/>
    <property type="match status" value="1"/>
</dbReference>
<proteinExistence type="predicted"/>
<comment type="caution">
    <text evidence="1">The sequence shown here is derived from an EMBL/GenBank/DDBJ whole genome shotgun (WGS) entry which is preliminary data.</text>
</comment>
<keyword evidence="1" id="KW-0808">Transferase</keyword>
<dbReference type="EMBL" id="JAEKNR010000020">
    <property type="protein sequence ID" value="MBJ7596735.1"/>
    <property type="molecule type" value="Genomic_DNA"/>
</dbReference>
<accession>A0A934N195</accession>
<organism evidence="1 2">
    <name type="scientific">Candidatus Nephthysia bennettiae</name>
    <dbReference type="NCBI Taxonomy" id="3127016"/>
    <lineage>
        <taxon>Bacteria</taxon>
        <taxon>Bacillati</taxon>
        <taxon>Candidatus Dormiibacterota</taxon>
        <taxon>Candidatus Dormibacteria</taxon>
        <taxon>Candidatus Dormibacterales</taxon>
        <taxon>Candidatus Dormibacteraceae</taxon>
        <taxon>Candidatus Nephthysia</taxon>
    </lineage>
</organism>
<dbReference type="GO" id="GO:0008168">
    <property type="term" value="F:methyltransferase activity"/>
    <property type="evidence" value="ECO:0007669"/>
    <property type="project" value="UniProtKB-KW"/>
</dbReference>
<dbReference type="SUPFAM" id="SSF53335">
    <property type="entry name" value="S-adenosyl-L-methionine-dependent methyltransferases"/>
    <property type="match status" value="1"/>
</dbReference>